<evidence type="ECO:0000313" key="2">
    <source>
        <dbReference type="Proteomes" id="UP000549394"/>
    </source>
</evidence>
<comment type="caution">
    <text evidence="1">The sequence shown here is derived from an EMBL/GenBank/DDBJ whole genome shotgun (WGS) entry which is preliminary data.</text>
</comment>
<protein>
    <submittedName>
        <fullName evidence="1">Uncharacterized protein</fullName>
    </submittedName>
</protein>
<reference evidence="1 2" key="1">
    <citation type="submission" date="2020-08" db="EMBL/GenBank/DDBJ databases">
        <authorList>
            <person name="Hejnol A."/>
        </authorList>
    </citation>
    <scope>NUCLEOTIDE SEQUENCE [LARGE SCALE GENOMIC DNA]</scope>
</reference>
<dbReference type="EMBL" id="CAJFCJ010000006">
    <property type="protein sequence ID" value="CAD5115344.1"/>
    <property type="molecule type" value="Genomic_DNA"/>
</dbReference>
<organism evidence="1 2">
    <name type="scientific">Dimorphilus gyrociliatus</name>
    <dbReference type="NCBI Taxonomy" id="2664684"/>
    <lineage>
        <taxon>Eukaryota</taxon>
        <taxon>Metazoa</taxon>
        <taxon>Spiralia</taxon>
        <taxon>Lophotrochozoa</taxon>
        <taxon>Annelida</taxon>
        <taxon>Polychaeta</taxon>
        <taxon>Polychaeta incertae sedis</taxon>
        <taxon>Dinophilidae</taxon>
        <taxon>Dimorphilus</taxon>
    </lineage>
</organism>
<accession>A0A7I8VGN3</accession>
<keyword evidence="2" id="KW-1185">Reference proteome</keyword>
<sequence length="144" mass="15985">MPNALNASITLGKLEKNGKSTLNSTIKIPKTSSSRGFGSTLEIFSVSNKTTNETLSLTITGFCQAILDTGLQVDLEEETDAKCDTVQHHGNGYITVNTLKQSIQRIELSDLLHGQGWKLISNCMNENENEVHTYEKWARSQKRK</sequence>
<gene>
    <name evidence="1" type="ORF">DGYR_LOCUS4095</name>
</gene>
<evidence type="ECO:0000313" key="1">
    <source>
        <dbReference type="EMBL" id="CAD5115344.1"/>
    </source>
</evidence>
<name>A0A7I8VGN3_9ANNE</name>
<dbReference type="Proteomes" id="UP000549394">
    <property type="component" value="Unassembled WGS sequence"/>
</dbReference>
<proteinExistence type="predicted"/>
<dbReference type="AlphaFoldDB" id="A0A7I8VGN3"/>